<proteinExistence type="predicted"/>
<name>A0A212L519_9HYPH</name>
<dbReference type="AlphaFoldDB" id="A0A212L519"/>
<dbReference type="EMBL" id="FMJD01000002">
    <property type="protein sequence ID" value="SCM72630.1"/>
    <property type="molecule type" value="Genomic_DNA"/>
</dbReference>
<organism evidence="1">
    <name type="scientific">uncultured Pleomorphomonas sp</name>
    <dbReference type="NCBI Taxonomy" id="442121"/>
    <lineage>
        <taxon>Bacteria</taxon>
        <taxon>Pseudomonadati</taxon>
        <taxon>Pseudomonadota</taxon>
        <taxon>Alphaproteobacteria</taxon>
        <taxon>Hyphomicrobiales</taxon>
        <taxon>Pleomorphomonadaceae</taxon>
        <taxon>Pleomorphomonas</taxon>
        <taxon>environmental samples</taxon>
    </lineage>
</organism>
<accession>A0A212L519</accession>
<evidence type="ECO:0000313" key="1">
    <source>
        <dbReference type="EMBL" id="SCM72630.1"/>
    </source>
</evidence>
<protein>
    <submittedName>
        <fullName evidence="1">Uncharacterized protein</fullName>
    </submittedName>
</protein>
<sequence length="122" mass="13341">MLGSSSAVWTLTPLVSRWLAAADSSLTLFSVETVLRSDFVREMSTIRMPLVDASGGGSLHFENHSVQFVKNSCSWTEEKRRTVGKIDRFCCFPPLTIAAGAAGRRVRGIPELPTKMAFAPSH</sequence>
<reference evidence="1" key="1">
    <citation type="submission" date="2016-08" db="EMBL/GenBank/DDBJ databases">
        <authorList>
            <person name="Seilhamer J.J."/>
        </authorList>
    </citation>
    <scope>NUCLEOTIDE SEQUENCE</scope>
    <source>
        <strain evidence="1">86</strain>
    </source>
</reference>
<gene>
    <name evidence="1" type="ORF">KL86PLE_100647</name>
</gene>